<dbReference type="EMBL" id="CAKMRJ010005523">
    <property type="protein sequence ID" value="CAH1446050.1"/>
    <property type="molecule type" value="Genomic_DNA"/>
</dbReference>
<protein>
    <recommendedName>
        <fullName evidence="4">DUF4283 domain-containing protein</fullName>
    </recommendedName>
</protein>
<dbReference type="AlphaFoldDB" id="A0AAU9P752"/>
<organism evidence="2 3">
    <name type="scientific">Lactuca virosa</name>
    <dbReference type="NCBI Taxonomy" id="75947"/>
    <lineage>
        <taxon>Eukaryota</taxon>
        <taxon>Viridiplantae</taxon>
        <taxon>Streptophyta</taxon>
        <taxon>Embryophyta</taxon>
        <taxon>Tracheophyta</taxon>
        <taxon>Spermatophyta</taxon>
        <taxon>Magnoliopsida</taxon>
        <taxon>eudicotyledons</taxon>
        <taxon>Gunneridae</taxon>
        <taxon>Pentapetalae</taxon>
        <taxon>asterids</taxon>
        <taxon>campanulids</taxon>
        <taxon>Asterales</taxon>
        <taxon>Asteraceae</taxon>
        <taxon>Cichorioideae</taxon>
        <taxon>Cichorieae</taxon>
        <taxon>Lactucinae</taxon>
        <taxon>Lactuca</taxon>
    </lineage>
</organism>
<proteinExistence type="predicted"/>
<reference evidence="2 3" key="1">
    <citation type="submission" date="2022-01" db="EMBL/GenBank/DDBJ databases">
        <authorList>
            <person name="Xiong W."/>
            <person name="Schranz E."/>
        </authorList>
    </citation>
    <scope>NUCLEOTIDE SEQUENCE [LARGE SCALE GENOMIC DNA]</scope>
</reference>
<feature type="region of interest" description="Disordered" evidence="1">
    <location>
        <begin position="223"/>
        <end position="252"/>
    </location>
</feature>
<evidence type="ECO:0008006" key="4">
    <source>
        <dbReference type="Google" id="ProtNLM"/>
    </source>
</evidence>
<gene>
    <name evidence="2" type="ORF">LVIROSA_LOCUS31771</name>
</gene>
<comment type="caution">
    <text evidence="2">The sequence shown here is derived from an EMBL/GenBank/DDBJ whole genome shotgun (WGS) entry which is preliminary data.</text>
</comment>
<keyword evidence="3" id="KW-1185">Reference proteome</keyword>
<evidence type="ECO:0000313" key="3">
    <source>
        <dbReference type="Proteomes" id="UP001157418"/>
    </source>
</evidence>
<evidence type="ECO:0000256" key="1">
    <source>
        <dbReference type="SAM" id="MobiDB-lite"/>
    </source>
</evidence>
<sequence length="276" mass="31069">MRRKYEKIAHKDMGSLRDGRSFAEVIVGYDGRPIPPPPPKLVKKPIILEDGSFWAEWIRIPPTLIGVTHSFEHLINLPLEIRLGRSSAYGTKYLGGLEIGIRFRNDHDVKEVLTNEKYWGKWFCELKPGNSYVDSPERFAWLKIVSLPLHMWSEGKFACIVGTRKTKINEEVVVDSNKKILRVGIVEVDFVWSPFPSGPGINDECDGKIGTPDMVNSNGMADLDSGEDEDGISETVVSPACDPTDRGLSSEELEEGEFRYDCNIKDGKEATRKGWQ</sequence>
<accession>A0AAU9P752</accession>
<dbReference type="Proteomes" id="UP001157418">
    <property type="component" value="Unassembled WGS sequence"/>
</dbReference>
<evidence type="ECO:0000313" key="2">
    <source>
        <dbReference type="EMBL" id="CAH1446050.1"/>
    </source>
</evidence>
<name>A0AAU9P752_9ASTR</name>